<dbReference type="PANTHER" id="PTHR41700:SF1">
    <property type="entry name" value="N-ACETYLTRANSFERASE DOMAIN-CONTAINING PROTEIN"/>
    <property type="match status" value="1"/>
</dbReference>
<sequence length="263" mass="28567">MIRELTDAADLTALAKVFDDVWRPDPTNRTMDIESLRVLAHTGNYVVGAFIDGVLAGGSIGFFGAPVGQTLHSHLTGVSRLGRGHNLGYALKLYQRQWAIDRGLSEITWTFDPLVSRNAYFNLVKLGARPREYLVDFYGELGIEPAGTDATDRLFMSWPLDIPIPDAPVVDPGGPGVVYTVDLQDHNHPQGKPEVVTDAATVVVPVPSDIESMRRTEPIVAARWRVALREALAPLVNGAERAPVTFLRSGAYVFGPVGGPAEE</sequence>
<dbReference type="EMBL" id="CP045810">
    <property type="protein sequence ID" value="QHN41826.1"/>
    <property type="molecule type" value="Genomic_DNA"/>
</dbReference>
<evidence type="ECO:0000313" key="1">
    <source>
        <dbReference type="EMBL" id="QHN41826.1"/>
    </source>
</evidence>
<dbReference type="SUPFAM" id="SSF55729">
    <property type="entry name" value="Acyl-CoA N-acyltransferases (Nat)"/>
    <property type="match status" value="1"/>
</dbReference>
<gene>
    <name evidence="1" type="ORF">GII30_05550</name>
</gene>
<dbReference type="Gene3D" id="3.40.630.30">
    <property type="match status" value="1"/>
</dbReference>
<dbReference type="InterPro" id="IPR000182">
    <property type="entry name" value="GNAT_dom"/>
</dbReference>
<name>A0A857L3P6_9ACTN</name>
<reference evidence="1" key="1">
    <citation type="journal article" date="2021" name="Nat. Microbiol.">
        <title>Cocultivation of an ultrasmall environmental parasitic bacterium with lytic ability against bacteria associated with wastewater foams.</title>
        <authorList>
            <person name="Batinovic S."/>
            <person name="Rose J.J.A."/>
            <person name="Ratcliffe J."/>
            <person name="Seviour R.J."/>
            <person name="Petrovski S."/>
        </authorList>
    </citation>
    <scope>NUCLEOTIDE SEQUENCE</scope>
    <source>
        <strain evidence="1">CON44</strain>
    </source>
</reference>
<dbReference type="InterPro" id="IPR016181">
    <property type="entry name" value="Acyl_CoA_acyltransferase"/>
</dbReference>
<dbReference type="PANTHER" id="PTHR41700">
    <property type="entry name" value="GCN5-RELATED N-ACETYLTRANSFERASE"/>
    <property type="match status" value="1"/>
</dbReference>
<dbReference type="InterPro" id="IPR038764">
    <property type="entry name" value="GNAT_N_AcTrfase_prd"/>
</dbReference>
<accession>A0A857L3P6</accession>
<organism evidence="1">
    <name type="scientific">Gordonia amarae</name>
    <dbReference type="NCBI Taxonomy" id="36821"/>
    <lineage>
        <taxon>Bacteria</taxon>
        <taxon>Bacillati</taxon>
        <taxon>Actinomycetota</taxon>
        <taxon>Actinomycetes</taxon>
        <taxon>Mycobacteriales</taxon>
        <taxon>Gordoniaceae</taxon>
        <taxon>Gordonia</taxon>
    </lineage>
</organism>
<dbReference type="AlphaFoldDB" id="A0A857L3P6"/>
<dbReference type="GO" id="GO:0016747">
    <property type="term" value="F:acyltransferase activity, transferring groups other than amino-acyl groups"/>
    <property type="evidence" value="ECO:0007669"/>
    <property type="project" value="InterPro"/>
</dbReference>
<proteinExistence type="predicted"/>
<dbReference type="PROSITE" id="PS51186">
    <property type="entry name" value="GNAT"/>
    <property type="match status" value="1"/>
</dbReference>
<protein>
    <submittedName>
        <fullName evidence="1">GNAT family N-acetyltransferase</fullName>
    </submittedName>
</protein>